<dbReference type="InterPro" id="IPR002877">
    <property type="entry name" value="RNA_MeTrfase_FtsJ_dom"/>
</dbReference>
<dbReference type="PROSITE" id="PS50889">
    <property type="entry name" value="S4"/>
    <property type="match status" value="1"/>
</dbReference>
<evidence type="ECO:0000256" key="1">
    <source>
        <dbReference type="ARBA" id="ARBA00022884"/>
    </source>
</evidence>
<accession>A0ABV7HFB3</accession>
<dbReference type="Gene3D" id="3.10.290.10">
    <property type="entry name" value="RNA-binding S4 domain"/>
    <property type="match status" value="1"/>
</dbReference>
<dbReference type="Pfam" id="PF01728">
    <property type="entry name" value="FtsJ"/>
    <property type="match status" value="1"/>
</dbReference>
<gene>
    <name evidence="5" type="ORF">ACFOEK_09960</name>
</gene>
<proteinExistence type="inferred from homology"/>
<evidence type="ECO:0000256" key="2">
    <source>
        <dbReference type="ARBA" id="ARBA00029460"/>
    </source>
</evidence>
<dbReference type="SUPFAM" id="SSF53335">
    <property type="entry name" value="S-adenosyl-L-methionine-dependent methyltransferases"/>
    <property type="match status" value="1"/>
</dbReference>
<organism evidence="5 6">
    <name type="scientific">Litoribrevibacter euphylliae</name>
    <dbReference type="NCBI Taxonomy" id="1834034"/>
    <lineage>
        <taxon>Bacteria</taxon>
        <taxon>Pseudomonadati</taxon>
        <taxon>Pseudomonadota</taxon>
        <taxon>Gammaproteobacteria</taxon>
        <taxon>Oceanospirillales</taxon>
        <taxon>Oceanospirillaceae</taxon>
        <taxon>Litoribrevibacter</taxon>
    </lineage>
</organism>
<dbReference type="InterPro" id="IPR047048">
    <property type="entry name" value="TlyA"/>
</dbReference>
<evidence type="ECO:0000259" key="4">
    <source>
        <dbReference type="SMART" id="SM00363"/>
    </source>
</evidence>
<dbReference type="InterPro" id="IPR002942">
    <property type="entry name" value="S4_RNA-bd"/>
</dbReference>
<dbReference type="RefSeq" id="WP_386719937.1">
    <property type="nucleotide sequence ID" value="NZ_JBHRSZ010000004.1"/>
</dbReference>
<dbReference type="GO" id="GO:0008168">
    <property type="term" value="F:methyltransferase activity"/>
    <property type="evidence" value="ECO:0007669"/>
    <property type="project" value="UniProtKB-KW"/>
</dbReference>
<dbReference type="Pfam" id="PF01479">
    <property type="entry name" value="S4"/>
    <property type="match status" value="1"/>
</dbReference>
<dbReference type="Gene3D" id="3.40.50.150">
    <property type="entry name" value="Vaccinia Virus protein VP39"/>
    <property type="match status" value="1"/>
</dbReference>
<evidence type="ECO:0000256" key="3">
    <source>
        <dbReference type="PROSITE-ProRule" id="PRU00182"/>
    </source>
</evidence>
<dbReference type="PIRSF" id="PIRSF005578">
    <property type="entry name" value="TlyA"/>
    <property type="match status" value="1"/>
</dbReference>
<keyword evidence="1 3" id="KW-0694">RNA-binding</keyword>
<dbReference type="CDD" id="cd02440">
    <property type="entry name" value="AdoMet_MTases"/>
    <property type="match status" value="1"/>
</dbReference>
<name>A0ABV7HFB3_9GAMM</name>
<dbReference type="Proteomes" id="UP001595476">
    <property type="component" value="Unassembled WGS sequence"/>
</dbReference>
<evidence type="ECO:0000313" key="6">
    <source>
        <dbReference type="Proteomes" id="UP001595476"/>
    </source>
</evidence>
<reference evidence="6" key="1">
    <citation type="journal article" date="2019" name="Int. J. Syst. Evol. Microbiol.">
        <title>The Global Catalogue of Microorganisms (GCM) 10K type strain sequencing project: providing services to taxonomists for standard genome sequencing and annotation.</title>
        <authorList>
            <consortium name="The Broad Institute Genomics Platform"/>
            <consortium name="The Broad Institute Genome Sequencing Center for Infectious Disease"/>
            <person name="Wu L."/>
            <person name="Ma J."/>
        </authorList>
    </citation>
    <scope>NUCLEOTIDE SEQUENCE [LARGE SCALE GENOMIC DNA]</scope>
    <source>
        <strain evidence="6">KCTC 52438</strain>
    </source>
</reference>
<keyword evidence="5" id="KW-0489">Methyltransferase</keyword>
<sequence length="254" mass="27569">MKRLDVVLVEQSLANSRTHAQKLISSGRVKVQIGSQWKVITKPSFKLEGSEPLEIEAHEEDKFVSRGGLKLEGALKDNNIDVTDMIGLDVGCSTGGFTDCLLQAGAKHVVGVEVGHDQLVETLRNDDRVTLYEGINARELDPQLVLPHTINSEGFDIVVMDVSFISQTKILPALAPVMKSGGHLVSLVKPQFEVGKEGIGKGGIVRDPALYKDVENHIRATCSELGLTVKSYIESSIKGGDGNREFLVWAIKNG</sequence>
<keyword evidence="6" id="KW-1185">Reference proteome</keyword>
<keyword evidence="5" id="KW-0808">Transferase</keyword>
<dbReference type="InterPro" id="IPR036986">
    <property type="entry name" value="S4_RNA-bd_sf"/>
</dbReference>
<dbReference type="EMBL" id="JBHRSZ010000004">
    <property type="protein sequence ID" value="MFC3151348.1"/>
    <property type="molecule type" value="Genomic_DNA"/>
</dbReference>
<dbReference type="InterPro" id="IPR029063">
    <property type="entry name" value="SAM-dependent_MTases_sf"/>
</dbReference>
<dbReference type="SUPFAM" id="SSF55174">
    <property type="entry name" value="Alpha-L RNA-binding motif"/>
    <property type="match status" value="1"/>
</dbReference>
<comment type="similarity">
    <text evidence="2">Belongs to the TlyA family.</text>
</comment>
<protein>
    <submittedName>
        <fullName evidence="5">TlyA family RNA methyltransferase</fullName>
    </submittedName>
</protein>
<dbReference type="InterPro" id="IPR004538">
    <property type="entry name" value="Hemolysin_A/TlyA"/>
</dbReference>
<dbReference type="PANTHER" id="PTHR32319:SF0">
    <property type="entry name" value="BACTERIAL HEMOLYSIN-LIKE PROTEIN"/>
    <property type="match status" value="1"/>
</dbReference>
<dbReference type="GO" id="GO:0032259">
    <property type="term" value="P:methylation"/>
    <property type="evidence" value="ECO:0007669"/>
    <property type="project" value="UniProtKB-KW"/>
</dbReference>
<dbReference type="NCBIfam" id="TIGR00478">
    <property type="entry name" value="tly"/>
    <property type="match status" value="1"/>
</dbReference>
<dbReference type="SMART" id="SM00363">
    <property type="entry name" value="S4"/>
    <property type="match status" value="1"/>
</dbReference>
<dbReference type="CDD" id="cd00165">
    <property type="entry name" value="S4"/>
    <property type="match status" value="1"/>
</dbReference>
<comment type="caution">
    <text evidence="5">The sequence shown here is derived from an EMBL/GenBank/DDBJ whole genome shotgun (WGS) entry which is preliminary data.</text>
</comment>
<feature type="domain" description="RNA-binding S4" evidence="4">
    <location>
        <begin position="2"/>
        <end position="69"/>
    </location>
</feature>
<evidence type="ECO:0000313" key="5">
    <source>
        <dbReference type="EMBL" id="MFC3151348.1"/>
    </source>
</evidence>
<dbReference type="PANTHER" id="PTHR32319">
    <property type="entry name" value="BACTERIAL HEMOLYSIN-LIKE PROTEIN"/>
    <property type="match status" value="1"/>
</dbReference>